<reference evidence="1" key="1">
    <citation type="submission" date="2023-07" db="EMBL/GenBank/DDBJ databases">
        <authorList>
            <person name="Peng Z."/>
        </authorList>
    </citation>
    <scope>NUCLEOTIDE SEQUENCE</scope>
    <source>
        <strain evidence="1">KP219</strain>
    </source>
</reference>
<feature type="non-terminal residue" evidence="1">
    <location>
        <position position="1"/>
    </location>
</feature>
<dbReference type="EMBL" id="JAUUIA010000689">
    <property type="protein sequence ID" value="MDP0971389.1"/>
    <property type="molecule type" value="Genomic_DNA"/>
</dbReference>
<proteinExistence type="predicted"/>
<evidence type="ECO:0000313" key="1">
    <source>
        <dbReference type="EMBL" id="MDP0971389.1"/>
    </source>
</evidence>
<evidence type="ECO:0008006" key="3">
    <source>
        <dbReference type="Google" id="ProtNLM"/>
    </source>
</evidence>
<dbReference type="Proteomes" id="UP001244490">
    <property type="component" value="Unassembled WGS sequence"/>
</dbReference>
<gene>
    <name evidence="1" type="ORF">Q6294_31090</name>
</gene>
<organism evidence="1 2">
    <name type="scientific">Klebsiella pneumoniae</name>
    <dbReference type="NCBI Taxonomy" id="573"/>
    <lineage>
        <taxon>Bacteria</taxon>
        <taxon>Pseudomonadati</taxon>
        <taxon>Pseudomonadota</taxon>
        <taxon>Gammaproteobacteria</taxon>
        <taxon>Enterobacterales</taxon>
        <taxon>Enterobacteriaceae</taxon>
        <taxon>Klebsiella/Raoultella group</taxon>
        <taxon>Klebsiella</taxon>
        <taxon>Klebsiella pneumoniae complex</taxon>
    </lineage>
</organism>
<accession>A0AAW8AL76</accession>
<comment type="caution">
    <text evidence="1">The sequence shown here is derived from an EMBL/GenBank/DDBJ whole genome shotgun (WGS) entry which is preliminary data.</text>
</comment>
<protein>
    <recommendedName>
        <fullName evidence="3">Restriction endonuclease</fullName>
    </recommendedName>
</protein>
<sequence>DAKVKCSKTEAHRMIQRFQGELSRIAGEEYELWKASQLEAVGLQVRRRGGNGQPDILAEHPEGMRYVYSCKALTVKRKISLPIEELR</sequence>
<evidence type="ECO:0000313" key="2">
    <source>
        <dbReference type="Proteomes" id="UP001244490"/>
    </source>
</evidence>
<feature type="non-terminal residue" evidence="1">
    <location>
        <position position="87"/>
    </location>
</feature>
<name>A0AAW8AL76_KLEPN</name>
<dbReference type="AlphaFoldDB" id="A0AAW8AL76"/>
<dbReference type="RefSeq" id="WP_305202492.1">
    <property type="nucleotide sequence ID" value="NZ_JAUUIA010000689.1"/>
</dbReference>